<name>A0A813C8P7_9DINO</name>
<dbReference type="OrthoDB" id="443378at2759"/>
<dbReference type="EMBL" id="CAJNJA010088974">
    <property type="protein sequence ID" value="CAE7939512.1"/>
    <property type="molecule type" value="Genomic_DNA"/>
</dbReference>
<comment type="caution">
    <text evidence="2">The sequence shown here is derived from an EMBL/GenBank/DDBJ whole genome shotgun (WGS) entry which is preliminary data.</text>
</comment>
<feature type="region of interest" description="Disordered" evidence="1">
    <location>
        <begin position="62"/>
        <end position="81"/>
    </location>
</feature>
<keyword evidence="3" id="KW-1185">Reference proteome</keyword>
<accession>A0A813C8P7</accession>
<organism evidence="2 3">
    <name type="scientific">Symbiodinium necroappetens</name>
    <dbReference type="NCBI Taxonomy" id="1628268"/>
    <lineage>
        <taxon>Eukaryota</taxon>
        <taxon>Sar</taxon>
        <taxon>Alveolata</taxon>
        <taxon>Dinophyceae</taxon>
        <taxon>Suessiales</taxon>
        <taxon>Symbiodiniaceae</taxon>
        <taxon>Symbiodinium</taxon>
    </lineage>
</organism>
<evidence type="ECO:0000256" key="1">
    <source>
        <dbReference type="SAM" id="MobiDB-lite"/>
    </source>
</evidence>
<dbReference type="AlphaFoldDB" id="A0A813C8P7"/>
<gene>
    <name evidence="2" type="primary">Ugt1a1</name>
    <name evidence="2" type="ORF">SNEC2469_LOCUS33537</name>
</gene>
<evidence type="ECO:0000313" key="3">
    <source>
        <dbReference type="Proteomes" id="UP000601435"/>
    </source>
</evidence>
<feature type="non-terminal residue" evidence="2">
    <location>
        <position position="220"/>
    </location>
</feature>
<reference evidence="2" key="1">
    <citation type="submission" date="2021-02" db="EMBL/GenBank/DDBJ databases">
        <authorList>
            <person name="Dougan E. K."/>
            <person name="Rhodes N."/>
            <person name="Thang M."/>
            <person name="Chan C."/>
        </authorList>
    </citation>
    <scope>NUCLEOTIDE SEQUENCE</scope>
</reference>
<protein>
    <submittedName>
        <fullName evidence="2">Ugt1a1 protein</fullName>
    </submittedName>
</protein>
<dbReference type="Proteomes" id="UP000601435">
    <property type="component" value="Unassembled WGS sequence"/>
</dbReference>
<proteinExistence type="predicted"/>
<evidence type="ECO:0000313" key="2">
    <source>
        <dbReference type="EMBL" id="CAE7939512.1"/>
    </source>
</evidence>
<sequence length="220" mass="23563">EKPPTAEEVEEFLRHNKVDERAAQDLRECPPEVQKRVLTRGDLNSARNPSAAVLVRIRDARVEDKPQRGRTASRPMGLPSSSEVNGYIKANGVNEVAAQALRSCSPTVKRTVLSSGDVIGAFDPSAALLAKIKDVRAGGTGSINLASMGMMPSMPSATDIDAFVEYNDLDESAEAQLRACPPYVIALVLGKGDLRGTRNPSSVVLSRIREAKVGGEKRAV</sequence>